<comment type="caution">
    <text evidence="1">The sequence shown here is derived from an EMBL/GenBank/DDBJ whole genome shotgun (WGS) entry which is preliminary data.</text>
</comment>
<dbReference type="EMBL" id="JACJPW010000047">
    <property type="protein sequence ID" value="MBD2183037.1"/>
    <property type="molecule type" value="Genomic_DNA"/>
</dbReference>
<reference evidence="1" key="1">
    <citation type="journal article" date="2015" name="ISME J.">
        <title>Draft Genome Sequence of Streptomyces incarnatus NRRL8089, which Produces the Nucleoside Antibiotic Sinefungin.</title>
        <authorList>
            <person name="Oshima K."/>
            <person name="Hattori M."/>
            <person name="Shimizu H."/>
            <person name="Fukuda K."/>
            <person name="Nemoto M."/>
            <person name="Inagaki K."/>
            <person name="Tamura T."/>
        </authorList>
    </citation>
    <scope>NUCLEOTIDE SEQUENCE</scope>
    <source>
        <strain evidence="1">FACHB-1375</strain>
    </source>
</reference>
<dbReference type="InterPro" id="IPR027417">
    <property type="entry name" value="P-loop_NTPase"/>
</dbReference>
<dbReference type="AlphaFoldDB" id="A0A926ZIA3"/>
<accession>A0A926ZIA3</accession>
<organism evidence="1 2">
    <name type="scientific">Aerosakkonema funiforme FACHB-1375</name>
    <dbReference type="NCBI Taxonomy" id="2949571"/>
    <lineage>
        <taxon>Bacteria</taxon>
        <taxon>Bacillati</taxon>
        <taxon>Cyanobacteriota</taxon>
        <taxon>Cyanophyceae</taxon>
        <taxon>Oscillatoriophycideae</taxon>
        <taxon>Aerosakkonematales</taxon>
        <taxon>Aerosakkonemataceae</taxon>
        <taxon>Aerosakkonema</taxon>
    </lineage>
</organism>
<reference evidence="1" key="2">
    <citation type="submission" date="2020-08" db="EMBL/GenBank/DDBJ databases">
        <authorList>
            <person name="Chen M."/>
            <person name="Teng W."/>
            <person name="Zhao L."/>
            <person name="Hu C."/>
            <person name="Zhou Y."/>
            <person name="Han B."/>
            <person name="Song L."/>
            <person name="Shu W."/>
        </authorList>
    </citation>
    <scope>NUCLEOTIDE SEQUENCE</scope>
    <source>
        <strain evidence="1">FACHB-1375</strain>
    </source>
</reference>
<evidence type="ECO:0000313" key="2">
    <source>
        <dbReference type="Proteomes" id="UP000641646"/>
    </source>
</evidence>
<keyword evidence="2" id="KW-1185">Reference proteome</keyword>
<gene>
    <name evidence="1" type="ORF">H6G03_18535</name>
</gene>
<dbReference type="SUPFAM" id="SSF52540">
    <property type="entry name" value="P-loop containing nucleoside triphosphate hydrolases"/>
    <property type="match status" value="1"/>
</dbReference>
<protein>
    <submittedName>
        <fullName evidence="1">Uncharacterized protein</fullName>
    </submittedName>
</protein>
<dbReference type="Proteomes" id="UP000641646">
    <property type="component" value="Unassembled WGS sequence"/>
</dbReference>
<evidence type="ECO:0000313" key="1">
    <source>
        <dbReference type="EMBL" id="MBD2183037.1"/>
    </source>
</evidence>
<sequence length="296" mass="34297">MVNLFSRRPRYLSGSPDIRIVGHRRAGKTTFMAALARWPNARRDSPIESVKPFDDRTDKLIDQAKDILEGGLPLAGTFFPEDANELPLYTLLIEMKPAYRIGGNIKFQVSCRDYSGELIEELRKTNITPKLSNYLDDCADATGLLLLIDGTAREDKLYSQAFERLKEELNFRLTGQNKNLNSYRIAVVFSKAEQGSVWIHRHDMQKFMRLKFLQTETTLQKWQKEWGCPINYFLCSAFGMIGEPPTPNFREETRDSEAICGVINYPQYWRPFGLVAPIYWLHTGKDDWRLRKMEDL</sequence>
<proteinExistence type="predicted"/>
<name>A0A926ZIA3_9CYAN</name>